<organism evidence="6 7">
    <name type="scientific">Saccharibacillus endophyticus</name>
    <dbReference type="NCBI Taxonomy" id="2060666"/>
    <lineage>
        <taxon>Bacteria</taxon>
        <taxon>Bacillati</taxon>
        <taxon>Bacillota</taxon>
        <taxon>Bacilli</taxon>
        <taxon>Bacillales</taxon>
        <taxon>Paenibacillaceae</taxon>
        <taxon>Saccharibacillus</taxon>
    </lineage>
</organism>
<dbReference type="SUPFAM" id="SSF46689">
    <property type="entry name" value="Homeodomain-like"/>
    <property type="match status" value="1"/>
</dbReference>
<evidence type="ECO:0000259" key="5">
    <source>
        <dbReference type="PROSITE" id="PS50977"/>
    </source>
</evidence>
<evidence type="ECO:0000313" key="7">
    <source>
        <dbReference type="Proteomes" id="UP000605427"/>
    </source>
</evidence>
<dbReference type="InterPro" id="IPR036271">
    <property type="entry name" value="Tet_transcr_reg_TetR-rel_C_sf"/>
</dbReference>
<evidence type="ECO:0000313" key="6">
    <source>
        <dbReference type="EMBL" id="GGH80268.1"/>
    </source>
</evidence>
<comment type="caution">
    <text evidence="6">The sequence shown here is derived from an EMBL/GenBank/DDBJ whole genome shotgun (WGS) entry which is preliminary data.</text>
</comment>
<keyword evidence="1" id="KW-0805">Transcription regulation</keyword>
<keyword evidence="7" id="KW-1185">Reference proteome</keyword>
<dbReference type="InterPro" id="IPR001647">
    <property type="entry name" value="HTH_TetR"/>
</dbReference>
<keyword evidence="2 4" id="KW-0238">DNA-binding</keyword>
<reference evidence="7" key="1">
    <citation type="journal article" date="2019" name="Int. J. Syst. Evol. Microbiol.">
        <title>The Global Catalogue of Microorganisms (GCM) 10K type strain sequencing project: providing services to taxonomists for standard genome sequencing and annotation.</title>
        <authorList>
            <consortium name="The Broad Institute Genomics Platform"/>
            <consortium name="The Broad Institute Genome Sequencing Center for Infectious Disease"/>
            <person name="Wu L."/>
            <person name="Ma J."/>
        </authorList>
    </citation>
    <scope>NUCLEOTIDE SEQUENCE [LARGE SCALE GENOMIC DNA]</scope>
    <source>
        <strain evidence="7">CCM 8702</strain>
    </source>
</reference>
<name>A0ABQ1ZYD7_9BACL</name>
<protein>
    <submittedName>
        <fullName evidence="6">TetR family transcriptional regulator</fullName>
    </submittedName>
</protein>
<accession>A0ABQ1ZYD7</accession>
<evidence type="ECO:0000256" key="1">
    <source>
        <dbReference type="ARBA" id="ARBA00023015"/>
    </source>
</evidence>
<feature type="domain" description="HTH tetR-type" evidence="5">
    <location>
        <begin position="6"/>
        <end position="66"/>
    </location>
</feature>
<evidence type="ECO:0000256" key="4">
    <source>
        <dbReference type="PROSITE-ProRule" id="PRU00335"/>
    </source>
</evidence>
<dbReference type="RefSeq" id="WP_172244532.1">
    <property type="nucleotide sequence ID" value="NZ_BMDD01000003.1"/>
</dbReference>
<feature type="DNA-binding region" description="H-T-H motif" evidence="4">
    <location>
        <begin position="29"/>
        <end position="48"/>
    </location>
</feature>
<dbReference type="Proteomes" id="UP000605427">
    <property type="component" value="Unassembled WGS sequence"/>
</dbReference>
<evidence type="ECO:0000256" key="2">
    <source>
        <dbReference type="ARBA" id="ARBA00023125"/>
    </source>
</evidence>
<dbReference type="SUPFAM" id="SSF48498">
    <property type="entry name" value="Tetracyclin repressor-like, C-terminal domain"/>
    <property type="match status" value="1"/>
</dbReference>
<dbReference type="InterPro" id="IPR025996">
    <property type="entry name" value="MT1864/Rv1816-like_C"/>
</dbReference>
<sequence length="195" mass="21405">MPPKPKLTKEAILSAALDLVREEGTDAVNARNVAKKLNCSTQPIFSHFASMEELKAAVRAQAEQLYNAAMMDGLQNSGEGFLGMGLAYIRFARTEKRLFQLLFMSGAFQQEKVAEIAGTTEGDEEIILMIARMAGLSRDQAQRLYSGIWFTTHGIASLLATNGSTMDDAEANRILRDVYKGILIGLKQESEDTLP</sequence>
<dbReference type="Pfam" id="PF00440">
    <property type="entry name" value="TetR_N"/>
    <property type="match status" value="1"/>
</dbReference>
<dbReference type="Gene3D" id="1.10.357.10">
    <property type="entry name" value="Tetracycline Repressor, domain 2"/>
    <property type="match status" value="1"/>
</dbReference>
<proteinExistence type="predicted"/>
<dbReference type="EMBL" id="BMDD01000003">
    <property type="protein sequence ID" value="GGH80268.1"/>
    <property type="molecule type" value="Genomic_DNA"/>
</dbReference>
<dbReference type="PROSITE" id="PS50977">
    <property type="entry name" value="HTH_TETR_2"/>
    <property type="match status" value="1"/>
</dbReference>
<gene>
    <name evidence="6" type="ORF">GCM10007362_28320</name>
</gene>
<evidence type="ECO:0000256" key="3">
    <source>
        <dbReference type="ARBA" id="ARBA00023163"/>
    </source>
</evidence>
<keyword evidence="3" id="KW-0804">Transcription</keyword>
<dbReference type="Pfam" id="PF13305">
    <property type="entry name" value="TetR_C_33"/>
    <property type="match status" value="1"/>
</dbReference>
<dbReference type="InterPro" id="IPR009057">
    <property type="entry name" value="Homeodomain-like_sf"/>
</dbReference>